<dbReference type="InterPro" id="IPR010982">
    <property type="entry name" value="Lambda_DNA-bd_dom_sf"/>
</dbReference>
<keyword evidence="2" id="KW-0238">DNA-binding</keyword>
<organism evidence="4 5">
    <name type="scientific">Rufibacter quisquiliarum</name>
    <dbReference type="NCBI Taxonomy" id="1549639"/>
    <lineage>
        <taxon>Bacteria</taxon>
        <taxon>Pseudomonadati</taxon>
        <taxon>Bacteroidota</taxon>
        <taxon>Cytophagia</taxon>
        <taxon>Cytophagales</taxon>
        <taxon>Hymenobacteraceae</taxon>
        <taxon>Rufibacter</taxon>
    </lineage>
</organism>
<evidence type="ECO:0000256" key="1">
    <source>
        <dbReference type="ARBA" id="ARBA00007227"/>
    </source>
</evidence>
<dbReference type="CDD" id="cd00093">
    <property type="entry name" value="HTH_XRE"/>
    <property type="match status" value="1"/>
</dbReference>
<dbReference type="PROSITE" id="PS50943">
    <property type="entry name" value="HTH_CROC1"/>
    <property type="match status" value="1"/>
</dbReference>
<protein>
    <submittedName>
        <fullName evidence="4">HTH-type transcriptional regulator/antitoxin HigA</fullName>
    </submittedName>
</protein>
<feature type="domain" description="HTH cro/C1-type" evidence="3">
    <location>
        <begin position="18"/>
        <end position="72"/>
    </location>
</feature>
<dbReference type="SMART" id="SM00530">
    <property type="entry name" value="HTH_XRE"/>
    <property type="match status" value="1"/>
</dbReference>
<gene>
    <name evidence="4" type="ORF">FHS90_000809</name>
</gene>
<comment type="similarity">
    <text evidence="1">Belongs to the short-chain fatty acyl-CoA assimilation regulator (ScfR) family.</text>
</comment>
<dbReference type="RefSeq" id="WP_182511885.1">
    <property type="nucleotide sequence ID" value="NZ_JACJIQ010000002.1"/>
</dbReference>
<reference evidence="4 5" key="1">
    <citation type="submission" date="2020-08" db="EMBL/GenBank/DDBJ databases">
        <title>Genomic Encyclopedia of Type Strains, Phase IV (KMG-IV): sequencing the most valuable type-strain genomes for metagenomic binning, comparative biology and taxonomic classification.</title>
        <authorList>
            <person name="Goeker M."/>
        </authorList>
    </citation>
    <scope>NUCLEOTIDE SEQUENCE [LARGE SCALE GENOMIC DNA]</scope>
    <source>
        <strain evidence="4 5">DSM 29854</strain>
    </source>
</reference>
<dbReference type="GO" id="GO:0003677">
    <property type="term" value="F:DNA binding"/>
    <property type="evidence" value="ECO:0007669"/>
    <property type="project" value="UniProtKB-KW"/>
</dbReference>
<dbReference type="AlphaFoldDB" id="A0A839GMF0"/>
<dbReference type="Pfam" id="PF01381">
    <property type="entry name" value="HTH_3"/>
    <property type="match status" value="1"/>
</dbReference>
<dbReference type="Pfam" id="PF06114">
    <property type="entry name" value="Peptidase_M78"/>
    <property type="match status" value="1"/>
</dbReference>
<evidence type="ECO:0000256" key="2">
    <source>
        <dbReference type="ARBA" id="ARBA00023125"/>
    </source>
</evidence>
<name>A0A839GMF0_9BACT</name>
<dbReference type="SUPFAM" id="SSF47413">
    <property type="entry name" value="lambda repressor-like DNA-binding domains"/>
    <property type="match status" value="1"/>
</dbReference>
<evidence type="ECO:0000313" key="4">
    <source>
        <dbReference type="EMBL" id="MBA9076107.1"/>
    </source>
</evidence>
<dbReference type="Gene3D" id="1.10.10.2910">
    <property type="match status" value="1"/>
</dbReference>
<proteinExistence type="inferred from homology"/>
<dbReference type="Gene3D" id="1.10.260.40">
    <property type="entry name" value="lambda repressor-like DNA-binding domains"/>
    <property type="match status" value="1"/>
</dbReference>
<dbReference type="PANTHER" id="PTHR36924:SF1">
    <property type="entry name" value="ANTITOXIN HIGA-1"/>
    <property type="match status" value="1"/>
</dbReference>
<dbReference type="InterPro" id="IPR010359">
    <property type="entry name" value="IrrE_HExxH"/>
</dbReference>
<comment type="caution">
    <text evidence="4">The sequence shown here is derived from an EMBL/GenBank/DDBJ whole genome shotgun (WGS) entry which is preliminary data.</text>
</comment>
<keyword evidence="5" id="KW-1185">Reference proteome</keyword>
<sequence length="326" mass="37121">MNIKDLTPAIAIHAGEYLADELAAREMTQQEFAALIGMNKSQLNEIIKGKRGINAELSILIGEALKMEPEIWLNLQLQYELDKARVDEKVQERQTAIEVFNRLVKGNVPFQFLKKLGRLSGDPLFDIPKVKEIYGVSSLEGLASVFSKPAYRFRQSVKLQVDQVNLVGWVKMAEYMAKEVAVPAFNHTQQDSVMKRLRNAIQKNSNLKENVRLILADAGIKLVYLENPPKTPVDGISFWSEGSPAIGMTLRHKRIDNFAFTLFHELGHVYMHLVNNNEAEFIDLTSDEKESKEEREADLFAQNYLIERAAYLRFKETSHILDDEAV</sequence>
<evidence type="ECO:0000313" key="5">
    <source>
        <dbReference type="Proteomes" id="UP000563094"/>
    </source>
</evidence>
<dbReference type="InterPro" id="IPR001387">
    <property type="entry name" value="Cro/C1-type_HTH"/>
</dbReference>
<dbReference type="EMBL" id="JACJIQ010000002">
    <property type="protein sequence ID" value="MBA9076107.1"/>
    <property type="molecule type" value="Genomic_DNA"/>
</dbReference>
<dbReference type="InterPro" id="IPR013430">
    <property type="entry name" value="Toxin_antidote_HigA"/>
</dbReference>
<evidence type="ECO:0000259" key="3">
    <source>
        <dbReference type="PROSITE" id="PS50943"/>
    </source>
</evidence>
<dbReference type="PANTHER" id="PTHR36924">
    <property type="entry name" value="ANTITOXIN HIGA-1"/>
    <property type="match status" value="1"/>
</dbReference>
<dbReference type="Proteomes" id="UP000563094">
    <property type="component" value="Unassembled WGS sequence"/>
</dbReference>
<dbReference type="NCBIfam" id="TIGR02607">
    <property type="entry name" value="antidote_HigA"/>
    <property type="match status" value="1"/>
</dbReference>
<accession>A0A839GMF0</accession>